<feature type="domain" description="4Fe-4S ferredoxin-type" evidence="8">
    <location>
        <begin position="243"/>
        <end position="274"/>
    </location>
</feature>
<keyword evidence="3" id="KW-0479">Metal-binding</keyword>
<dbReference type="PIRSF" id="PIRSF036408">
    <property type="entry name" value="PduS_prd"/>
    <property type="match status" value="1"/>
</dbReference>
<dbReference type="PROSITE" id="PS51379">
    <property type="entry name" value="4FE4S_FER_2"/>
    <property type="match status" value="1"/>
</dbReference>
<dbReference type="GO" id="GO:0051539">
    <property type="term" value="F:4 iron, 4 sulfur cluster binding"/>
    <property type="evidence" value="ECO:0007669"/>
    <property type="project" value="UniProtKB-KW"/>
</dbReference>
<keyword evidence="10" id="KW-1185">Reference proteome</keyword>
<evidence type="ECO:0000259" key="8">
    <source>
        <dbReference type="PROSITE" id="PS51379"/>
    </source>
</evidence>
<keyword evidence="5" id="KW-0249">Electron transport</keyword>
<dbReference type="Pfam" id="PF10531">
    <property type="entry name" value="SLBB"/>
    <property type="match status" value="1"/>
</dbReference>
<protein>
    <submittedName>
        <fullName evidence="9">Alpha-helical ferredoxin</fullName>
    </submittedName>
</protein>
<evidence type="ECO:0000256" key="7">
    <source>
        <dbReference type="ARBA" id="ARBA00023014"/>
    </source>
</evidence>
<dbReference type="GO" id="GO:0046872">
    <property type="term" value="F:metal ion binding"/>
    <property type="evidence" value="ECO:0007669"/>
    <property type="project" value="UniProtKB-KW"/>
</dbReference>
<keyword evidence="4" id="KW-0677">Repeat</keyword>
<dbReference type="OrthoDB" id="9767754at2"/>
<keyword evidence="7" id="KW-0411">Iron-sulfur</keyword>
<keyword evidence="6" id="KW-0408">Iron</keyword>
<evidence type="ECO:0000256" key="5">
    <source>
        <dbReference type="ARBA" id="ARBA00022982"/>
    </source>
</evidence>
<keyword evidence="2" id="KW-0004">4Fe-4S</keyword>
<reference evidence="9 10" key="1">
    <citation type="submission" date="2018-06" db="EMBL/GenBank/DDBJ databases">
        <authorList>
            <person name="Strepis N."/>
        </authorList>
    </citation>
    <scope>NUCLEOTIDE SEQUENCE [LARGE SCALE GENOMIC DNA]</scope>
    <source>
        <strain evidence="9">LUCI</strain>
    </source>
</reference>
<evidence type="ECO:0000256" key="2">
    <source>
        <dbReference type="ARBA" id="ARBA00022485"/>
    </source>
</evidence>
<accession>A0A498R396</accession>
<dbReference type="InterPro" id="IPR019554">
    <property type="entry name" value="Soluble_ligand-bd"/>
</dbReference>
<dbReference type="GO" id="GO:0016020">
    <property type="term" value="C:membrane"/>
    <property type="evidence" value="ECO:0007669"/>
    <property type="project" value="InterPro"/>
</dbReference>
<dbReference type="RefSeq" id="WP_122626295.1">
    <property type="nucleotide sequence ID" value="NZ_UPPP01000054.1"/>
</dbReference>
<evidence type="ECO:0000313" key="10">
    <source>
        <dbReference type="Proteomes" id="UP000277811"/>
    </source>
</evidence>
<dbReference type="InterPro" id="IPR026902">
    <property type="entry name" value="RnfC_N"/>
</dbReference>
<dbReference type="InterPro" id="IPR037225">
    <property type="entry name" value="Nuo51_FMN-bd_sf"/>
</dbReference>
<dbReference type="SUPFAM" id="SSF142984">
    <property type="entry name" value="Nqo1 middle domain-like"/>
    <property type="match status" value="1"/>
</dbReference>
<dbReference type="InterPro" id="IPR011538">
    <property type="entry name" value="Nuo51_FMN-bd"/>
</dbReference>
<evidence type="ECO:0000256" key="1">
    <source>
        <dbReference type="ARBA" id="ARBA00022448"/>
    </source>
</evidence>
<dbReference type="InterPro" id="IPR017900">
    <property type="entry name" value="4Fe4S_Fe_S_CS"/>
</dbReference>
<dbReference type="Gene3D" id="3.10.20.600">
    <property type="match status" value="1"/>
</dbReference>
<evidence type="ECO:0000313" key="9">
    <source>
        <dbReference type="EMBL" id="VBB05307.1"/>
    </source>
</evidence>
<dbReference type="Pfam" id="PF13375">
    <property type="entry name" value="RnfC_N"/>
    <property type="match status" value="1"/>
</dbReference>
<keyword evidence="1" id="KW-0813">Transport</keyword>
<evidence type="ECO:0000256" key="4">
    <source>
        <dbReference type="ARBA" id="ARBA00022737"/>
    </source>
</evidence>
<dbReference type="PANTHER" id="PTHR43034">
    <property type="entry name" value="ION-TRANSLOCATING OXIDOREDUCTASE COMPLEX SUBUNIT C"/>
    <property type="match status" value="1"/>
</dbReference>
<dbReference type="Pfam" id="PF01512">
    <property type="entry name" value="Complex1_51K"/>
    <property type="match status" value="1"/>
</dbReference>
<dbReference type="SUPFAM" id="SSF142019">
    <property type="entry name" value="Nqo1 FMN-binding domain-like"/>
    <property type="match status" value="1"/>
</dbReference>
<gene>
    <name evidence="9" type="ORF">LUCI_0514</name>
</gene>
<evidence type="ECO:0000256" key="6">
    <source>
        <dbReference type="ARBA" id="ARBA00023004"/>
    </source>
</evidence>
<name>A0A498R396_9FIRM</name>
<dbReference type="Proteomes" id="UP000277811">
    <property type="component" value="Unassembled WGS sequence"/>
</dbReference>
<sequence length="451" mass="47464">MRDEIIAAVKAAGVVGAGGAGFPTHVKINAGVDTVIANGAECEPLLRAHQHIMAAESAKLIMGLKTVMLATGAGRGFIGLKRKYEAAVNNLQATLQRMNEQQVEILFLPDFYPAGDEQVLVHEVTGRIVPEGGIPLNVGVVVANVETLINVTQALEGQPVTDKYVTVTGAVARPVTLKAPVGTGVGELISLAGGAAVKDYTVIDGGPMMGKVIPAEAVITKTTGGLIILPSDHPLILQKTTPWATVANRAKAVCCNCRACTDVCPRYLLGHSLEPHRIMQAVGRGVSGDTAVYTRAFLCSECGACDTFGCTMGLSPRRVNAQFKQQLAKGGIKNPHHIEPGRTRAERDYRRIPIKRLIARLGLTGYDRPAPLELRDITPGEVRLLLSQHIGAPSKPLVKPGDRVNRGDLIAAACEGAAVSANLHASISGEIFAVENYIGIRSAEAAGGNVT</sequence>
<dbReference type="AlphaFoldDB" id="A0A498R396"/>
<organism evidence="9 10">
    <name type="scientific">Lucifera butyrica</name>
    <dbReference type="NCBI Taxonomy" id="1351585"/>
    <lineage>
        <taxon>Bacteria</taxon>
        <taxon>Bacillati</taxon>
        <taxon>Bacillota</taxon>
        <taxon>Negativicutes</taxon>
        <taxon>Veillonellales</taxon>
        <taxon>Veillonellaceae</taxon>
        <taxon>Lucifera</taxon>
    </lineage>
</organism>
<dbReference type="InterPro" id="IPR017054">
    <property type="entry name" value="PduS"/>
</dbReference>
<dbReference type="InterPro" id="IPR010208">
    <property type="entry name" value="Ion_transpt_RnfC/RsxC"/>
</dbReference>
<dbReference type="PANTHER" id="PTHR43034:SF2">
    <property type="entry name" value="ION-TRANSLOCATING OXIDOREDUCTASE COMPLEX SUBUNIT C"/>
    <property type="match status" value="1"/>
</dbReference>
<dbReference type="EMBL" id="UPPP01000054">
    <property type="protein sequence ID" value="VBB05307.1"/>
    <property type="molecule type" value="Genomic_DNA"/>
</dbReference>
<dbReference type="GO" id="GO:0009055">
    <property type="term" value="F:electron transfer activity"/>
    <property type="evidence" value="ECO:0007669"/>
    <property type="project" value="InterPro"/>
</dbReference>
<dbReference type="Pfam" id="PF13534">
    <property type="entry name" value="Fer4_17"/>
    <property type="match status" value="1"/>
</dbReference>
<dbReference type="InterPro" id="IPR017896">
    <property type="entry name" value="4Fe4S_Fe-S-bd"/>
</dbReference>
<proteinExistence type="predicted"/>
<evidence type="ECO:0000256" key="3">
    <source>
        <dbReference type="ARBA" id="ARBA00022723"/>
    </source>
</evidence>
<dbReference type="Gene3D" id="3.40.50.11540">
    <property type="entry name" value="NADH-ubiquinone oxidoreductase 51kDa subunit"/>
    <property type="match status" value="1"/>
</dbReference>
<dbReference type="SUPFAM" id="SSF46548">
    <property type="entry name" value="alpha-helical ferredoxin"/>
    <property type="match status" value="1"/>
</dbReference>
<dbReference type="PROSITE" id="PS00198">
    <property type="entry name" value="4FE4S_FER_1"/>
    <property type="match status" value="1"/>
</dbReference>